<evidence type="ECO:0008006" key="5">
    <source>
        <dbReference type="Google" id="ProtNLM"/>
    </source>
</evidence>
<reference evidence="3 4" key="1">
    <citation type="submission" date="2024-04" db="EMBL/GenBank/DDBJ databases">
        <title>Phyllosticta paracitricarpa is synonymous to the EU quarantine fungus P. citricarpa based on phylogenomic analyses.</title>
        <authorList>
            <consortium name="Lawrence Berkeley National Laboratory"/>
            <person name="Van Ingen-Buijs V.A."/>
            <person name="Van Westerhoven A.C."/>
            <person name="Haridas S."/>
            <person name="Skiadas P."/>
            <person name="Martin F."/>
            <person name="Groenewald J.Z."/>
            <person name="Crous P.W."/>
            <person name="Seidl M.F."/>
        </authorList>
    </citation>
    <scope>NUCLEOTIDE SEQUENCE [LARGE SCALE GENOMIC DNA]</scope>
    <source>
        <strain evidence="3 4">CBS 123374</strain>
    </source>
</reference>
<name>A0ABR1YE72_9PEZI</name>
<dbReference type="EMBL" id="JBBWRZ010000010">
    <property type="protein sequence ID" value="KAK8227257.1"/>
    <property type="molecule type" value="Genomic_DNA"/>
</dbReference>
<proteinExistence type="predicted"/>
<evidence type="ECO:0000256" key="2">
    <source>
        <dbReference type="SAM" id="SignalP"/>
    </source>
</evidence>
<dbReference type="Proteomes" id="UP001492380">
    <property type="component" value="Unassembled WGS sequence"/>
</dbReference>
<evidence type="ECO:0000256" key="1">
    <source>
        <dbReference type="SAM" id="MobiDB-lite"/>
    </source>
</evidence>
<evidence type="ECO:0000313" key="4">
    <source>
        <dbReference type="Proteomes" id="UP001492380"/>
    </source>
</evidence>
<accession>A0ABR1YE72</accession>
<keyword evidence="4" id="KW-1185">Reference proteome</keyword>
<feature type="signal peptide" evidence="2">
    <location>
        <begin position="1"/>
        <end position="18"/>
    </location>
</feature>
<feature type="compositionally biased region" description="Low complexity" evidence="1">
    <location>
        <begin position="80"/>
        <end position="95"/>
    </location>
</feature>
<gene>
    <name evidence="3" type="ORF">HDK90DRAFT_53879</name>
</gene>
<feature type="chain" id="PRO_5047364045" description="Secreted protein" evidence="2">
    <location>
        <begin position="19"/>
        <end position="119"/>
    </location>
</feature>
<evidence type="ECO:0000313" key="3">
    <source>
        <dbReference type="EMBL" id="KAK8227257.1"/>
    </source>
</evidence>
<comment type="caution">
    <text evidence="3">The sequence shown here is derived from an EMBL/GenBank/DDBJ whole genome shotgun (WGS) entry which is preliminary data.</text>
</comment>
<organism evidence="3 4">
    <name type="scientific">Phyllosticta capitalensis</name>
    <dbReference type="NCBI Taxonomy" id="121624"/>
    <lineage>
        <taxon>Eukaryota</taxon>
        <taxon>Fungi</taxon>
        <taxon>Dikarya</taxon>
        <taxon>Ascomycota</taxon>
        <taxon>Pezizomycotina</taxon>
        <taxon>Dothideomycetes</taxon>
        <taxon>Dothideomycetes incertae sedis</taxon>
        <taxon>Botryosphaeriales</taxon>
        <taxon>Phyllostictaceae</taxon>
        <taxon>Phyllosticta</taxon>
    </lineage>
</organism>
<sequence>MRLGQAFVCFLFPPSCHLLVSLSPFSLTDDLVGFYPCRTRGDAALSTVGILSPFEQKLVAVVGLTVLVRDVAATPTRLPTRTSSRSAVRLSSVRPSTPPAMGGDSLGRCKWTTWGASAP</sequence>
<feature type="region of interest" description="Disordered" evidence="1">
    <location>
        <begin position="80"/>
        <end position="107"/>
    </location>
</feature>
<keyword evidence="2" id="KW-0732">Signal</keyword>
<protein>
    <recommendedName>
        <fullName evidence="5">Secreted protein</fullName>
    </recommendedName>
</protein>